<dbReference type="InterPro" id="IPR013766">
    <property type="entry name" value="Thioredoxin_domain"/>
</dbReference>
<dbReference type="SUPFAM" id="SSF52833">
    <property type="entry name" value="Thioredoxin-like"/>
    <property type="match status" value="1"/>
</dbReference>
<proteinExistence type="predicted"/>
<dbReference type="InterPro" id="IPR036249">
    <property type="entry name" value="Thioredoxin-like_sf"/>
</dbReference>
<organism evidence="3 4">
    <name type="scientific">Acacia crassicarpa</name>
    <name type="common">northern wattle</name>
    <dbReference type="NCBI Taxonomy" id="499986"/>
    <lineage>
        <taxon>Eukaryota</taxon>
        <taxon>Viridiplantae</taxon>
        <taxon>Streptophyta</taxon>
        <taxon>Embryophyta</taxon>
        <taxon>Tracheophyta</taxon>
        <taxon>Spermatophyta</taxon>
        <taxon>Magnoliopsida</taxon>
        <taxon>eudicotyledons</taxon>
        <taxon>Gunneridae</taxon>
        <taxon>Pentapetalae</taxon>
        <taxon>rosids</taxon>
        <taxon>fabids</taxon>
        <taxon>Fabales</taxon>
        <taxon>Fabaceae</taxon>
        <taxon>Caesalpinioideae</taxon>
        <taxon>mimosoid clade</taxon>
        <taxon>Acacieae</taxon>
        <taxon>Acacia</taxon>
    </lineage>
</organism>
<dbReference type="CDD" id="cd02947">
    <property type="entry name" value="TRX_family"/>
    <property type="match status" value="1"/>
</dbReference>
<dbReference type="PANTHER" id="PTHR10438:SF394">
    <property type="entry name" value="THIOREDOXIN-LIKE PROTEIN CXXS2-RELATED"/>
    <property type="match status" value="1"/>
</dbReference>
<dbReference type="EMBL" id="JAWXYG010000003">
    <property type="protein sequence ID" value="KAK4277707.1"/>
    <property type="molecule type" value="Genomic_DNA"/>
</dbReference>
<dbReference type="Proteomes" id="UP001293593">
    <property type="component" value="Unassembled WGS sequence"/>
</dbReference>
<feature type="region of interest" description="Disordered" evidence="1">
    <location>
        <begin position="116"/>
        <end position="139"/>
    </location>
</feature>
<dbReference type="InterPro" id="IPR050620">
    <property type="entry name" value="Thioredoxin_H-type-like"/>
</dbReference>
<comment type="caution">
    <text evidence="3">The sequence shown here is derived from an EMBL/GenBank/DDBJ whole genome shotgun (WGS) entry which is preliminary data.</text>
</comment>
<protein>
    <recommendedName>
        <fullName evidence="2">Thioredoxin domain-containing protein</fullName>
    </recommendedName>
</protein>
<feature type="domain" description="Thioredoxin" evidence="2">
    <location>
        <begin position="1"/>
        <end position="129"/>
    </location>
</feature>
<dbReference type="PROSITE" id="PS51352">
    <property type="entry name" value="THIOREDOXIN_2"/>
    <property type="match status" value="1"/>
</dbReference>
<evidence type="ECO:0000259" key="2">
    <source>
        <dbReference type="PROSITE" id="PS51352"/>
    </source>
</evidence>
<reference evidence="3" key="1">
    <citation type="submission" date="2023-10" db="EMBL/GenBank/DDBJ databases">
        <title>Chromosome-level genome of the transformable northern wattle, Acacia crassicarpa.</title>
        <authorList>
            <person name="Massaro I."/>
            <person name="Sinha N.R."/>
            <person name="Poethig S."/>
            <person name="Leichty A.R."/>
        </authorList>
    </citation>
    <scope>NUCLEOTIDE SEQUENCE</scope>
    <source>
        <strain evidence="3">Acra3RX</strain>
        <tissue evidence="3">Leaf</tissue>
    </source>
</reference>
<evidence type="ECO:0000313" key="3">
    <source>
        <dbReference type="EMBL" id="KAK4277707.1"/>
    </source>
</evidence>
<evidence type="ECO:0000256" key="1">
    <source>
        <dbReference type="SAM" id="MobiDB-lite"/>
    </source>
</evidence>
<accession>A0AAE1JUN2</accession>
<dbReference type="AlphaFoldDB" id="A0AAE1JUN2"/>
<name>A0AAE1JUN2_9FABA</name>
<keyword evidence="4" id="KW-1185">Reference proteome</keyword>
<evidence type="ECO:0000313" key="4">
    <source>
        <dbReference type="Proteomes" id="UP001293593"/>
    </source>
</evidence>
<dbReference type="Pfam" id="PF00085">
    <property type="entry name" value="Thioredoxin"/>
    <property type="match status" value="1"/>
</dbReference>
<dbReference type="PANTHER" id="PTHR10438">
    <property type="entry name" value="THIOREDOXIN"/>
    <property type="match status" value="1"/>
</dbReference>
<sequence>MQFCGSDGEEQCSDRVYYTSKNVHHITSIQSWETNLLRASQQGQIVVANFITSWSNPCKDIAPTYAELADKYSSLLFLTVDADVLAELSSSWDIKALPTFYYLKDGRQVDKLVGANKSELHKKTTTMSKLSKPPPPPPR</sequence>
<dbReference type="Gene3D" id="3.40.30.10">
    <property type="entry name" value="Glutaredoxin"/>
    <property type="match status" value="1"/>
</dbReference>
<gene>
    <name evidence="3" type="ORF">QN277_015661</name>
</gene>